<dbReference type="eggNOG" id="ENOG5030K5G">
    <property type="taxonomic scope" value="Bacteria"/>
</dbReference>
<dbReference type="STRING" id="1237149.C900_02627"/>
<dbReference type="EMBL" id="AMZN01000004">
    <property type="protein sequence ID" value="ELR73542.1"/>
    <property type="molecule type" value="Genomic_DNA"/>
</dbReference>
<dbReference type="PROSITE" id="PS51257">
    <property type="entry name" value="PROKAR_LIPOPROTEIN"/>
    <property type="match status" value="1"/>
</dbReference>
<protein>
    <recommendedName>
        <fullName evidence="3">Lipoprotein</fullName>
    </recommendedName>
</protein>
<evidence type="ECO:0000313" key="1">
    <source>
        <dbReference type="EMBL" id="ELR73542.1"/>
    </source>
</evidence>
<dbReference type="AlphaFoldDB" id="L8K262"/>
<proteinExistence type="predicted"/>
<keyword evidence="2" id="KW-1185">Reference proteome</keyword>
<dbReference type="OrthoDB" id="5522116at2"/>
<dbReference type="RefSeq" id="WP_009577762.1">
    <property type="nucleotide sequence ID" value="NZ_AMZN01000004.1"/>
</dbReference>
<comment type="caution">
    <text evidence="1">The sequence shown here is derived from an EMBL/GenBank/DDBJ whole genome shotgun (WGS) entry which is preliminary data.</text>
</comment>
<sequence>MKFRNTIVIGAISLFLILGSCSKRNQVFMEKGEYIIFGHFYGFCQGEHCIEIFKLTGDQLYEDRNDTYPSSESPYNGDFEAMAQEKYQKVRSLANKVPRELLNNTEHLIGAPDAADGGGIYFEYAMGGKRHYWLIDQMDDNIPEYLRPFKEEINKAIEKISDTPAINNKLPGMDEGD</sequence>
<reference evidence="1 2" key="1">
    <citation type="submission" date="2012-12" db="EMBL/GenBank/DDBJ databases">
        <title>Genome assembly of Fulvivirga imtechensis AK7.</title>
        <authorList>
            <person name="Nupur N."/>
            <person name="Khatri I."/>
            <person name="Kumar R."/>
            <person name="Subramanian S."/>
            <person name="Pinnaka A."/>
        </authorList>
    </citation>
    <scope>NUCLEOTIDE SEQUENCE [LARGE SCALE GENOMIC DNA]</scope>
    <source>
        <strain evidence="1 2">AK7</strain>
    </source>
</reference>
<evidence type="ECO:0000313" key="2">
    <source>
        <dbReference type="Proteomes" id="UP000011135"/>
    </source>
</evidence>
<accession>L8K262</accession>
<gene>
    <name evidence="1" type="ORF">C900_02627</name>
</gene>
<evidence type="ECO:0008006" key="3">
    <source>
        <dbReference type="Google" id="ProtNLM"/>
    </source>
</evidence>
<name>L8K262_9BACT</name>
<organism evidence="1 2">
    <name type="scientific">Fulvivirga imtechensis AK7</name>
    <dbReference type="NCBI Taxonomy" id="1237149"/>
    <lineage>
        <taxon>Bacteria</taxon>
        <taxon>Pseudomonadati</taxon>
        <taxon>Bacteroidota</taxon>
        <taxon>Cytophagia</taxon>
        <taxon>Cytophagales</taxon>
        <taxon>Fulvivirgaceae</taxon>
        <taxon>Fulvivirga</taxon>
    </lineage>
</organism>
<dbReference type="Proteomes" id="UP000011135">
    <property type="component" value="Unassembled WGS sequence"/>
</dbReference>